<reference evidence="2 3" key="1">
    <citation type="submission" date="2018-05" db="EMBL/GenBank/DDBJ databases">
        <title>Rhodoferax soyangensis sp.nov., isolated from an oligotrophic freshwater lake.</title>
        <authorList>
            <person name="Park M."/>
        </authorList>
    </citation>
    <scope>NUCLEOTIDE SEQUENCE [LARGE SCALE GENOMIC DNA]</scope>
    <source>
        <strain evidence="2 3">IMCC26218</strain>
    </source>
</reference>
<organism evidence="2 3">
    <name type="scientific">Rhodoferax lacus</name>
    <dbReference type="NCBI Taxonomy" id="2184758"/>
    <lineage>
        <taxon>Bacteria</taxon>
        <taxon>Pseudomonadati</taxon>
        <taxon>Pseudomonadota</taxon>
        <taxon>Betaproteobacteria</taxon>
        <taxon>Burkholderiales</taxon>
        <taxon>Comamonadaceae</taxon>
        <taxon>Rhodoferax</taxon>
    </lineage>
</organism>
<dbReference type="OrthoDB" id="8911126at2"/>
<dbReference type="RefSeq" id="WP_117177080.1">
    <property type="nucleotide sequence ID" value="NZ_QFZK01000005.1"/>
</dbReference>
<evidence type="ECO:0000313" key="3">
    <source>
        <dbReference type="Proteomes" id="UP000260665"/>
    </source>
</evidence>
<keyword evidence="1" id="KW-1133">Transmembrane helix</keyword>
<name>A0A3E1RCC5_9BURK</name>
<dbReference type="EMBL" id="QFZK01000005">
    <property type="protein sequence ID" value="RFO97018.1"/>
    <property type="molecule type" value="Genomic_DNA"/>
</dbReference>
<accession>A0A3E1RCC5</accession>
<dbReference type="Proteomes" id="UP000260665">
    <property type="component" value="Unassembled WGS sequence"/>
</dbReference>
<evidence type="ECO:0000313" key="2">
    <source>
        <dbReference type="EMBL" id="RFO97018.1"/>
    </source>
</evidence>
<keyword evidence="1" id="KW-0472">Membrane</keyword>
<protein>
    <submittedName>
        <fullName evidence="2">Uncharacterized protein</fullName>
    </submittedName>
</protein>
<keyword evidence="1" id="KW-0812">Transmembrane</keyword>
<evidence type="ECO:0000256" key="1">
    <source>
        <dbReference type="SAM" id="Phobius"/>
    </source>
</evidence>
<dbReference type="AlphaFoldDB" id="A0A3E1RCC5"/>
<keyword evidence="3" id="KW-1185">Reference proteome</keyword>
<feature type="transmembrane region" description="Helical" evidence="1">
    <location>
        <begin position="20"/>
        <end position="44"/>
    </location>
</feature>
<sequence>MFVHPTLSEAHHPAKGDKLTFALVFVPCFVLLLFVAAIGQVLGVSWKSWLPGSENMTNIFSGVSAGIYTFMSHIF</sequence>
<comment type="caution">
    <text evidence="2">The sequence shown here is derived from an EMBL/GenBank/DDBJ whole genome shotgun (WGS) entry which is preliminary data.</text>
</comment>
<gene>
    <name evidence="2" type="ORF">DIC66_11065</name>
</gene>
<proteinExistence type="predicted"/>